<keyword evidence="1" id="KW-0378">Hydrolase</keyword>
<gene>
    <name evidence="1" type="ORF">JFY71_03430</name>
</gene>
<evidence type="ECO:0000313" key="2">
    <source>
        <dbReference type="Proteomes" id="UP000595814"/>
    </source>
</evidence>
<dbReference type="Proteomes" id="UP000595814">
    <property type="component" value="Chromosome"/>
</dbReference>
<proteinExistence type="predicted"/>
<accession>A0AC61MSH3</accession>
<sequence length="237" mass="26848">MKKYKIGIVGGVNRGSFANLLYAKESYIKTIVENQQIPIILPITKDKNIIESLIKKVDGLIFQGGVNIYPFHYGENPKTEILNFDLDRDYSEFSYLEMALKYKKPVLGVSRGCQLINVFFGGSLIQDISKEIQKSIYHIGRDYSETRHYINLRDGSKLKKAYNTNRTVVVSSHTQAIDVLGKDLVVSAKADDGVVEAIEYKGNSYLMGVQFNIDRMLNEESKLLFNQFIESAGIQNE</sequence>
<protein>
    <submittedName>
        <fullName evidence="1">Gamma-glutamyl-gamma-aminobutyrate hydrolase family protein</fullName>
    </submittedName>
</protein>
<name>A0AC61MSH3_9FIRM</name>
<organism evidence="1 2">
    <name type="scientific">Miniphocaeibacter halophilus</name>
    <dbReference type="NCBI Taxonomy" id="2931922"/>
    <lineage>
        <taxon>Bacteria</taxon>
        <taxon>Bacillati</taxon>
        <taxon>Bacillota</taxon>
        <taxon>Tissierellia</taxon>
        <taxon>Tissierellales</taxon>
        <taxon>Peptoniphilaceae</taxon>
        <taxon>Miniphocaeibacter</taxon>
    </lineage>
</organism>
<dbReference type="EMBL" id="CP066744">
    <property type="protein sequence ID" value="QQK08605.1"/>
    <property type="molecule type" value="Genomic_DNA"/>
</dbReference>
<keyword evidence="2" id="KW-1185">Reference proteome</keyword>
<reference evidence="1 2" key="1">
    <citation type="journal article" date="2022" name="Int. J. Syst. Evol. Microbiol.">
        <title>Miniphocaeibacter halophilus sp. nov., an ammonium-tolerant acetate-producing bacterium isolated from a biogas system.</title>
        <authorList>
            <person name="Schnurer A."/>
            <person name="Singh A."/>
            <person name="Bi S."/>
            <person name="Qiao W."/>
            <person name="Westerholm M."/>
        </authorList>
    </citation>
    <scope>NUCLEOTIDE SEQUENCE [LARGE SCALE GENOMIC DNA]</scope>
    <source>
        <strain evidence="1 2">AMB_01</strain>
    </source>
</reference>
<evidence type="ECO:0000313" key="1">
    <source>
        <dbReference type="EMBL" id="QQK08605.1"/>
    </source>
</evidence>